<dbReference type="KEGG" id="tdf:H9L22_08065"/>
<proteinExistence type="predicted"/>
<keyword evidence="3" id="KW-0378">Hydrolase</keyword>
<dbReference type="AlphaFoldDB" id="A0A7H0H9I7"/>
<name>A0A7H0H9I7_9ACTN</name>
<keyword evidence="3" id="KW-0540">Nuclease</keyword>
<dbReference type="Pfam" id="PF03372">
    <property type="entry name" value="Exo_endo_phos"/>
    <property type="match status" value="1"/>
</dbReference>
<keyword evidence="1" id="KW-0472">Membrane</keyword>
<protein>
    <submittedName>
        <fullName evidence="3">Endonuclease/exonuclease/phosphatase family protein</fullName>
    </submittedName>
</protein>
<keyword evidence="4" id="KW-1185">Reference proteome</keyword>
<evidence type="ECO:0000313" key="3">
    <source>
        <dbReference type="EMBL" id="QNP57203.1"/>
    </source>
</evidence>
<dbReference type="Gene3D" id="3.60.10.10">
    <property type="entry name" value="Endonuclease/exonuclease/phosphatase"/>
    <property type="match status" value="1"/>
</dbReference>
<dbReference type="Proteomes" id="UP000516117">
    <property type="component" value="Chromosome"/>
</dbReference>
<feature type="domain" description="Endonuclease/exonuclease/phosphatase" evidence="2">
    <location>
        <begin position="104"/>
        <end position="314"/>
    </location>
</feature>
<organism evidence="3 4">
    <name type="scientific">Tessaracoccus defluvii</name>
    <dbReference type="NCBI Taxonomy" id="1285901"/>
    <lineage>
        <taxon>Bacteria</taxon>
        <taxon>Bacillati</taxon>
        <taxon>Actinomycetota</taxon>
        <taxon>Actinomycetes</taxon>
        <taxon>Propionibacteriales</taxon>
        <taxon>Propionibacteriaceae</taxon>
        <taxon>Tessaracoccus</taxon>
    </lineage>
</organism>
<sequence length="324" mass="34078">MSSWTIRGAWLTVTLIGLLWLAPMTRLRQWEVFAILVAPDKVIALSVGVAALLALGCGIFGRRRRVLIPVAIAGLLVSSLYGGRVLVQGVIDPPPPTQGGLTVLSWNAQDTSPADIVSAIASVVRDRDVEVIILPETGSLAGRRVSDGLRELGWSNEYFGPEATGVLIRSDVAETGGYGLVPGNPPWAGLTVAPATASAGTPVILAAHITQPSLGNVDVRGKQLRWVRRACRDNEFVLAVGDFNATLNHLPGDRLGACADVAVAHGAGAASTWPTWLPPWLGISIDRALVGPPLHPGQATVEILRSVDTAGADHWPILVTLSGR</sequence>
<gene>
    <name evidence="3" type="ORF">H9L22_08065</name>
</gene>
<feature type="transmembrane region" description="Helical" evidence="1">
    <location>
        <begin position="67"/>
        <end position="87"/>
    </location>
</feature>
<dbReference type="EMBL" id="CP060789">
    <property type="protein sequence ID" value="QNP57203.1"/>
    <property type="molecule type" value="Genomic_DNA"/>
</dbReference>
<reference evidence="3 4" key="1">
    <citation type="submission" date="2020-08" db="EMBL/GenBank/DDBJ databases">
        <title>Genome sequence of Tessaracoccus defluvii JCM 17540T.</title>
        <authorList>
            <person name="Hyun D.-W."/>
            <person name="Bae J.-W."/>
        </authorList>
    </citation>
    <scope>NUCLEOTIDE SEQUENCE [LARGE SCALE GENOMIC DNA]</scope>
    <source>
        <strain evidence="3 4">JCM 17540</strain>
    </source>
</reference>
<keyword evidence="3" id="KW-0255">Endonuclease</keyword>
<keyword evidence="1" id="KW-0812">Transmembrane</keyword>
<feature type="transmembrane region" description="Helical" evidence="1">
    <location>
        <begin position="42"/>
        <end position="60"/>
    </location>
</feature>
<dbReference type="InterPro" id="IPR005135">
    <property type="entry name" value="Endo/exonuclease/phosphatase"/>
</dbReference>
<evidence type="ECO:0000259" key="2">
    <source>
        <dbReference type="Pfam" id="PF03372"/>
    </source>
</evidence>
<dbReference type="GO" id="GO:0004519">
    <property type="term" value="F:endonuclease activity"/>
    <property type="evidence" value="ECO:0007669"/>
    <property type="project" value="UniProtKB-KW"/>
</dbReference>
<accession>A0A7H0H9I7</accession>
<evidence type="ECO:0000313" key="4">
    <source>
        <dbReference type="Proteomes" id="UP000516117"/>
    </source>
</evidence>
<evidence type="ECO:0000256" key="1">
    <source>
        <dbReference type="SAM" id="Phobius"/>
    </source>
</evidence>
<dbReference type="SUPFAM" id="SSF56219">
    <property type="entry name" value="DNase I-like"/>
    <property type="match status" value="1"/>
</dbReference>
<dbReference type="RefSeq" id="WP_187722296.1">
    <property type="nucleotide sequence ID" value="NZ_BAABBL010000019.1"/>
</dbReference>
<keyword evidence="3" id="KW-0269">Exonuclease</keyword>
<keyword evidence="1" id="KW-1133">Transmembrane helix</keyword>
<dbReference type="GO" id="GO:0004527">
    <property type="term" value="F:exonuclease activity"/>
    <property type="evidence" value="ECO:0007669"/>
    <property type="project" value="UniProtKB-KW"/>
</dbReference>
<dbReference type="InterPro" id="IPR036691">
    <property type="entry name" value="Endo/exonu/phosph_ase_sf"/>
</dbReference>